<dbReference type="InterPro" id="IPR001932">
    <property type="entry name" value="PPM-type_phosphatase-like_dom"/>
</dbReference>
<organism evidence="2 3">
    <name type="scientific">Pseudobdellovibrio exovorus JSS</name>
    <dbReference type="NCBI Taxonomy" id="1184267"/>
    <lineage>
        <taxon>Bacteria</taxon>
        <taxon>Pseudomonadati</taxon>
        <taxon>Bdellovibrionota</taxon>
        <taxon>Bdellovibrionia</taxon>
        <taxon>Bdellovibrionales</taxon>
        <taxon>Pseudobdellovibrionaceae</taxon>
        <taxon>Pseudobdellovibrio</taxon>
    </lineage>
</organism>
<dbReference type="PANTHER" id="PTHR47992">
    <property type="entry name" value="PROTEIN PHOSPHATASE"/>
    <property type="match status" value="1"/>
</dbReference>
<dbReference type="EMBL" id="CP003537">
    <property type="protein sequence ID" value="AGH96429.1"/>
    <property type="molecule type" value="Genomic_DNA"/>
</dbReference>
<evidence type="ECO:0000313" key="3">
    <source>
        <dbReference type="Proteomes" id="UP000012040"/>
    </source>
</evidence>
<evidence type="ECO:0000313" key="2">
    <source>
        <dbReference type="EMBL" id="AGH96429.1"/>
    </source>
</evidence>
<dbReference type="Gene3D" id="3.60.40.10">
    <property type="entry name" value="PPM-type phosphatase domain"/>
    <property type="match status" value="1"/>
</dbReference>
<dbReference type="PATRIC" id="fig|1184267.3.peg.2240"/>
<dbReference type="GO" id="GO:0004722">
    <property type="term" value="F:protein serine/threonine phosphatase activity"/>
    <property type="evidence" value="ECO:0007669"/>
    <property type="project" value="InterPro"/>
</dbReference>
<dbReference type="eggNOG" id="COG0631">
    <property type="taxonomic scope" value="Bacteria"/>
</dbReference>
<dbReference type="STRING" id="1184267.A11Q_2213"/>
<feature type="domain" description="PPM-type phosphatase" evidence="1">
    <location>
        <begin position="1"/>
        <end position="238"/>
    </location>
</feature>
<dbReference type="NCBIfam" id="NF033484">
    <property type="entry name" value="Stp1_PP2C_phos"/>
    <property type="match status" value="1"/>
</dbReference>
<proteinExistence type="predicted"/>
<dbReference type="HOGENOM" id="CLU_034545_4_1_7"/>
<dbReference type="AlphaFoldDB" id="M4VT95"/>
<accession>M4VT95</accession>
<gene>
    <name evidence="2" type="ORF">A11Q_2213</name>
</gene>
<dbReference type="SUPFAM" id="SSF81606">
    <property type="entry name" value="PP2C-like"/>
    <property type="match status" value="1"/>
</dbReference>
<dbReference type="CDD" id="cd00143">
    <property type="entry name" value="PP2Cc"/>
    <property type="match status" value="1"/>
</dbReference>
<dbReference type="PROSITE" id="PS51746">
    <property type="entry name" value="PPM_2"/>
    <property type="match status" value="1"/>
</dbReference>
<dbReference type="KEGG" id="bex:A11Q_2213"/>
<protein>
    <submittedName>
        <fullName evidence="2">Protein phosphatase</fullName>
    </submittedName>
</protein>
<dbReference type="Proteomes" id="UP000012040">
    <property type="component" value="Chromosome"/>
</dbReference>
<dbReference type="SMART" id="SM00331">
    <property type="entry name" value="PP2C_SIG"/>
    <property type="match status" value="1"/>
</dbReference>
<name>M4VT95_9BACT</name>
<dbReference type="InterPro" id="IPR015655">
    <property type="entry name" value="PP2C"/>
</dbReference>
<dbReference type="InterPro" id="IPR036457">
    <property type="entry name" value="PPM-type-like_dom_sf"/>
</dbReference>
<evidence type="ECO:0000259" key="1">
    <source>
        <dbReference type="PROSITE" id="PS51746"/>
    </source>
</evidence>
<sequence>MRMQAWGSSDKGLKREGNQDSYLIDDRLGVFIVADGVGGHFGGEVASALAVETVREVVNHPKAAEFRPREVLAQAYEEASHRIFDRATQEPKLNGMGTTMVMSYVRDNKIYIANVGDSRCYLYRKPFLWQLTEDHSLINEQVRLGMMTEEQAKKMIGKNVITRSVGFERDVFPDVIEREISSGDIFLFCSDGLSGMVPDNELCSIFNLNPVDKVVPIMIKKALDHGGDDNVTVLVLNFHDV</sequence>
<dbReference type="OrthoDB" id="5290303at2"/>
<dbReference type="Pfam" id="PF00481">
    <property type="entry name" value="PP2C"/>
    <property type="match status" value="1"/>
</dbReference>
<reference evidence="2 3" key="1">
    <citation type="journal article" date="2013" name="ISME J.">
        <title>By their genes ye shall know them: genomic signatures of predatory bacteria.</title>
        <authorList>
            <person name="Pasternak Z."/>
            <person name="Pietrokovski S."/>
            <person name="Rotem O."/>
            <person name="Gophna U."/>
            <person name="Lurie-Weinberger M.N."/>
            <person name="Jurkevitch E."/>
        </authorList>
    </citation>
    <scope>NUCLEOTIDE SEQUENCE [LARGE SCALE GENOMIC DNA]</scope>
    <source>
        <strain evidence="2 3">JSS</strain>
    </source>
</reference>
<dbReference type="SMART" id="SM00332">
    <property type="entry name" value="PP2Cc"/>
    <property type="match status" value="1"/>
</dbReference>
<keyword evidence="3" id="KW-1185">Reference proteome</keyword>